<dbReference type="EMBL" id="DXAY01000046">
    <property type="protein sequence ID" value="HIZ74020.1"/>
    <property type="molecule type" value="Genomic_DNA"/>
</dbReference>
<sequence length="48" mass="5962">MIHDNWDDWFKFETAYKVVYYNAKLEEYQVMDYDFIYRLPSELAEDGV</sequence>
<reference evidence="1" key="2">
    <citation type="submission" date="2021-04" db="EMBL/GenBank/DDBJ databases">
        <authorList>
            <person name="Gilroy R."/>
        </authorList>
    </citation>
    <scope>NUCLEOTIDE SEQUENCE</scope>
    <source>
        <strain evidence="1">CHK196-3914</strain>
    </source>
</reference>
<evidence type="ECO:0000313" key="1">
    <source>
        <dbReference type="EMBL" id="HIZ74020.1"/>
    </source>
</evidence>
<comment type="caution">
    <text evidence="1">The sequence shown here is derived from an EMBL/GenBank/DDBJ whole genome shotgun (WGS) entry which is preliminary data.</text>
</comment>
<accession>A0A9D2G8A2</accession>
<dbReference type="AlphaFoldDB" id="A0A9D2G8A2"/>
<dbReference type="Proteomes" id="UP000824116">
    <property type="component" value="Unassembled WGS sequence"/>
</dbReference>
<name>A0A9D2G8A2_9FIRM</name>
<proteinExistence type="predicted"/>
<organism evidence="1 2">
    <name type="scientific">Candidatus Mediterraneibacter stercoravium</name>
    <dbReference type="NCBI Taxonomy" id="2838685"/>
    <lineage>
        <taxon>Bacteria</taxon>
        <taxon>Bacillati</taxon>
        <taxon>Bacillota</taxon>
        <taxon>Clostridia</taxon>
        <taxon>Lachnospirales</taxon>
        <taxon>Lachnospiraceae</taxon>
        <taxon>Mediterraneibacter</taxon>
    </lineage>
</organism>
<gene>
    <name evidence="1" type="ORF">H9723_02070</name>
</gene>
<reference evidence="1" key="1">
    <citation type="journal article" date="2021" name="PeerJ">
        <title>Extensive microbial diversity within the chicken gut microbiome revealed by metagenomics and culture.</title>
        <authorList>
            <person name="Gilroy R."/>
            <person name="Ravi A."/>
            <person name="Getino M."/>
            <person name="Pursley I."/>
            <person name="Horton D.L."/>
            <person name="Alikhan N.F."/>
            <person name="Baker D."/>
            <person name="Gharbi K."/>
            <person name="Hall N."/>
            <person name="Watson M."/>
            <person name="Adriaenssens E.M."/>
            <person name="Foster-Nyarko E."/>
            <person name="Jarju S."/>
            <person name="Secka A."/>
            <person name="Antonio M."/>
            <person name="Oren A."/>
            <person name="Chaudhuri R.R."/>
            <person name="La Ragione R."/>
            <person name="Hildebrand F."/>
            <person name="Pallen M.J."/>
        </authorList>
    </citation>
    <scope>NUCLEOTIDE SEQUENCE</scope>
    <source>
        <strain evidence="1">CHK196-3914</strain>
    </source>
</reference>
<evidence type="ECO:0000313" key="2">
    <source>
        <dbReference type="Proteomes" id="UP000824116"/>
    </source>
</evidence>
<protein>
    <submittedName>
        <fullName evidence="1">Uncharacterized protein</fullName>
    </submittedName>
</protein>